<organism evidence="4 5">
    <name type="scientific">Marnyiella aurantia</name>
    <dbReference type="NCBI Taxonomy" id="2758037"/>
    <lineage>
        <taxon>Bacteria</taxon>
        <taxon>Pseudomonadati</taxon>
        <taxon>Bacteroidota</taxon>
        <taxon>Flavobacteriia</taxon>
        <taxon>Flavobacteriales</taxon>
        <taxon>Weeksellaceae</taxon>
        <taxon>Marnyiella</taxon>
    </lineage>
</organism>
<proteinExistence type="predicted"/>
<dbReference type="NCBIfam" id="TIGR02427">
    <property type="entry name" value="protocat_pcaD"/>
    <property type="match status" value="1"/>
</dbReference>
<dbReference type="RefSeq" id="WP_181886474.1">
    <property type="nucleotide sequence ID" value="NZ_CP059472.1"/>
</dbReference>
<dbReference type="SUPFAM" id="SSF53474">
    <property type="entry name" value="alpha/beta-Hydrolases"/>
    <property type="match status" value="1"/>
</dbReference>
<sequence length="260" mass="28815">MPKITVNNAEINYKLINSGKPETLVFSNSLGTQFSMWAGQEEALSAHFNLLFYDTRGHGHSEATSGDYSAELLGNDILQLTIKLGIDKFHFCGLSMGGLIGQWLAINGGSKVEKVILCNTSPKIGDEKSWNDRIDLVGREGLKPVADGTAIKWFTDDFIQTEKEEVSEILSRFMDNSPAGYQSNCAMVRDTDFRENLKEIDQPVLIVAGSGDPVTTTEDARNMHSQIKNSQLVILNARHLSAFERPKEFNEAVLRFLGRG</sequence>
<dbReference type="Pfam" id="PF08386">
    <property type="entry name" value="Abhydrolase_4"/>
    <property type="match status" value="1"/>
</dbReference>
<dbReference type="EC" id="3.1.1.24" evidence="4"/>
<dbReference type="InterPro" id="IPR029058">
    <property type="entry name" value="AB_hydrolase_fold"/>
</dbReference>
<protein>
    <submittedName>
        <fullName evidence="4">3-oxoadipate enol-lactonase</fullName>
        <ecNumber evidence="4">3.1.1.24</ecNumber>
    </submittedName>
</protein>
<dbReference type="Proteomes" id="UP000539710">
    <property type="component" value="Unassembled WGS sequence"/>
</dbReference>
<dbReference type="InterPro" id="IPR026968">
    <property type="entry name" value="PcaD/CatD"/>
</dbReference>
<dbReference type="EMBL" id="CP059472">
    <property type="protein sequence ID" value="QMS98240.1"/>
    <property type="molecule type" value="Genomic_DNA"/>
</dbReference>
<evidence type="ECO:0000313" key="3">
    <source>
        <dbReference type="EMBL" id="MBA5246392.1"/>
    </source>
</evidence>
<name>A0A7D7LPA4_9FLAO</name>
<dbReference type="PANTHER" id="PTHR43433">
    <property type="entry name" value="HYDROLASE, ALPHA/BETA FOLD FAMILY PROTEIN"/>
    <property type="match status" value="1"/>
</dbReference>
<evidence type="ECO:0000313" key="4">
    <source>
        <dbReference type="EMBL" id="QMS98240.1"/>
    </source>
</evidence>
<dbReference type="PANTHER" id="PTHR43433:SF5">
    <property type="entry name" value="AB HYDROLASE-1 DOMAIN-CONTAINING PROTEIN"/>
    <property type="match status" value="1"/>
</dbReference>
<reference evidence="4 5" key="1">
    <citation type="submission" date="2020-07" db="EMBL/GenBank/DDBJ databases">
        <title>Chryseobacterium sp.cx-624.</title>
        <authorList>
            <person name="Yang C."/>
        </authorList>
    </citation>
    <scope>NUCLEOTIDE SEQUENCE [LARGE SCALE GENOMIC DNA]</scope>
    <source>
        <strain evidence="4">Cx-624</strain>
        <strain evidence="5">cx-624</strain>
    </source>
</reference>
<dbReference type="InterPro" id="IPR000073">
    <property type="entry name" value="AB_hydrolase_1"/>
</dbReference>
<keyword evidence="6" id="KW-1185">Reference proteome</keyword>
<feature type="domain" description="Peptidase S33 tripeptidyl aminopeptidase-like C-terminal" evidence="2">
    <location>
        <begin position="185"/>
        <end position="257"/>
    </location>
</feature>
<dbReference type="GO" id="GO:0042952">
    <property type="term" value="P:beta-ketoadipate pathway"/>
    <property type="evidence" value="ECO:0007669"/>
    <property type="project" value="InterPro"/>
</dbReference>
<evidence type="ECO:0000313" key="5">
    <source>
        <dbReference type="Proteomes" id="UP000515349"/>
    </source>
</evidence>
<dbReference type="Pfam" id="PF00561">
    <property type="entry name" value="Abhydrolase_1"/>
    <property type="match status" value="1"/>
</dbReference>
<accession>A0A7D7LPA4</accession>
<feature type="domain" description="AB hydrolase-1" evidence="1">
    <location>
        <begin position="24"/>
        <end position="132"/>
    </location>
</feature>
<dbReference type="Gene3D" id="3.40.50.1820">
    <property type="entry name" value="alpha/beta hydrolase"/>
    <property type="match status" value="1"/>
</dbReference>
<dbReference type="GO" id="GO:0047570">
    <property type="term" value="F:3-oxoadipate enol-lactonase activity"/>
    <property type="evidence" value="ECO:0007669"/>
    <property type="project" value="UniProtKB-EC"/>
</dbReference>
<dbReference type="InterPro" id="IPR050471">
    <property type="entry name" value="AB_hydrolase"/>
</dbReference>
<reference evidence="6" key="2">
    <citation type="submission" date="2020-07" db="EMBL/GenBank/DDBJ databases">
        <title>Flavobacterium sp. xlx-214.</title>
        <authorList>
            <person name="Yang C."/>
        </authorList>
    </citation>
    <scope>NUCLEOTIDE SEQUENCE [LARGE SCALE GENOMIC DNA]</scope>
    <source>
        <strain evidence="6">CX-624</strain>
    </source>
</reference>
<dbReference type="AlphaFoldDB" id="A0A7D7LPA4"/>
<evidence type="ECO:0000313" key="6">
    <source>
        <dbReference type="Proteomes" id="UP000539710"/>
    </source>
</evidence>
<dbReference type="Proteomes" id="UP000515349">
    <property type="component" value="Chromosome"/>
</dbReference>
<dbReference type="KEGG" id="cbau:H1R16_11135"/>
<dbReference type="InterPro" id="IPR013595">
    <property type="entry name" value="Pept_S33_TAP-like_C"/>
</dbReference>
<dbReference type="EMBL" id="JACEUX010000001">
    <property type="protein sequence ID" value="MBA5246392.1"/>
    <property type="molecule type" value="Genomic_DNA"/>
</dbReference>
<keyword evidence="4" id="KW-0378">Hydrolase</keyword>
<reference evidence="3" key="3">
    <citation type="submission" date="2020-07" db="EMBL/GenBank/DDBJ databases">
        <authorList>
            <person name="Yang C."/>
        </authorList>
    </citation>
    <scope>NUCLEOTIDE SEQUENCE</scope>
    <source>
        <strain evidence="3">Cx-624</strain>
    </source>
</reference>
<evidence type="ECO:0000259" key="1">
    <source>
        <dbReference type="Pfam" id="PF00561"/>
    </source>
</evidence>
<evidence type="ECO:0000259" key="2">
    <source>
        <dbReference type="Pfam" id="PF08386"/>
    </source>
</evidence>
<gene>
    <name evidence="4" type="primary">pcaD</name>
    <name evidence="4" type="ORF">H1R16_11135</name>
    <name evidence="3" type="ORF">H2507_04330</name>
</gene>